<evidence type="ECO:0000259" key="8">
    <source>
        <dbReference type="Pfam" id="PF00408"/>
    </source>
</evidence>
<dbReference type="Proteomes" id="UP000466586">
    <property type="component" value="Unassembled WGS sequence"/>
</dbReference>
<dbReference type="PANTHER" id="PTHR45745:SF1">
    <property type="entry name" value="PHOSPHOGLUCOMUTASE 2B-RELATED"/>
    <property type="match status" value="1"/>
</dbReference>
<dbReference type="InterPro" id="IPR005846">
    <property type="entry name" value="A-D-PHexomutase_a/b/a-III"/>
</dbReference>
<feature type="domain" description="Alpha-D-phosphohexomutase alpha/beta/alpha" evidence="9">
    <location>
        <begin position="49"/>
        <end position="186"/>
    </location>
</feature>
<protein>
    <submittedName>
        <fullName evidence="12">Phospho-sugar mutase</fullName>
    </submittedName>
</protein>
<dbReference type="InterPro" id="IPR036900">
    <property type="entry name" value="A-D-PHexomutase_C_sf"/>
</dbReference>
<evidence type="ECO:0000259" key="11">
    <source>
        <dbReference type="Pfam" id="PF02880"/>
    </source>
</evidence>
<evidence type="ECO:0000256" key="1">
    <source>
        <dbReference type="ARBA" id="ARBA00001946"/>
    </source>
</evidence>
<dbReference type="InterPro" id="IPR005843">
    <property type="entry name" value="A-D-PHexomutase_C"/>
</dbReference>
<dbReference type="InterPro" id="IPR016055">
    <property type="entry name" value="A-D-PHexomutase_a/b/a-I/II/III"/>
</dbReference>
<evidence type="ECO:0000256" key="4">
    <source>
        <dbReference type="ARBA" id="ARBA00022723"/>
    </source>
</evidence>
<feature type="domain" description="Alpha-D-phosphohexomutase alpha/beta/alpha" evidence="10">
    <location>
        <begin position="210"/>
        <end position="315"/>
    </location>
</feature>
<evidence type="ECO:0000256" key="2">
    <source>
        <dbReference type="ARBA" id="ARBA00010231"/>
    </source>
</evidence>
<dbReference type="CDD" id="cd05799">
    <property type="entry name" value="PGM2"/>
    <property type="match status" value="1"/>
</dbReference>
<dbReference type="GO" id="GO:0000287">
    <property type="term" value="F:magnesium ion binding"/>
    <property type="evidence" value="ECO:0007669"/>
    <property type="project" value="InterPro"/>
</dbReference>
<name>A0A7K1YC41_9SPHI</name>
<dbReference type="Gene3D" id="3.30.310.50">
    <property type="entry name" value="Alpha-D-phosphohexomutase, C-terminal domain"/>
    <property type="match status" value="1"/>
</dbReference>
<dbReference type="Pfam" id="PF02878">
    <property type="entry name" value="PGM_PMM_I"/>
    <property type="match status" value="1"/>
</dbReference>
<dbReference type="GO" id="GO:0008973">
    <property type="term" value="F:phosphopentomutase activity"/>
    <property type="evidence" value="ECO:0007669"/>
    <property type="project" value="TreeGrafter"/>
</dbReference>
<comment type="similarity">
    <text evidence="2 7">Belongs to the phosphohexose mutase family.</text>
</comment>
<evidence type="ECO:0000256" key="7">
    <source>
        <dbReference type="RuleBase" id="RU004326"/>
    </source>
</evidence>
<evidence type="ECO:0000313" key="13">
    <source>
        <dbReference type="Proteomes" id="UP000466586"/>
    </source>
</evidence>
<dbReference type="Pfam" id="PF00408">
    <property type="entry name" value="PGM_PMM_IV"/>
    <property type="match status" value="1"/>
</dbReference>
<comment type="cofactor">
    <cofactor evidence="1">
        <name>Mg(2+)</name>
        <dbReference type="ChEBI" id="CHEBI:18420"/>
    </cofactor>
</comment>
<proteinExistence type="inferred from homology"/>
<feature type="domain" description="Alpha-D-phosphohexomutase C-terminal" evidence="8">
    <location>
        <begin position="508"/>
        <end position="546"/>
    </location>
</feature>
<evidence type="ECO:0000259" key="9">
    <source>
        <dbReference type="Pfam" id="PF02878"/>
    </source>
</evidence>
<dbReference type="PANTHER" id="PTHR45745">
    <property type="entry name" value="PHOSPHOMANNOMUTASE 45A"/>
    <property type="match status" value="1"/>
</dbReference>
<evidence type="ECO:0000313" key="12">
    <source>
        <dbReference type="EMBL" id="MXV52154.1"/>
    </source>
</evidence>
<dbReference type="Gene3D" id="3.40.120.10">
    <property type="entry name" value="Alpha-D-Glucose-1,6-Bisphosphate, subunit A, domain 3"/>
    <property type="match status" value="3"/>
</dbReference>
<dbReference type="PROSITE" id="PS00710">
    <property type="entry name" value="PGM_PMM"/>
    <property type="match status" value="1"/>
</dbReference>
<reference evidence="12 13" key="1">
    <citation type="submission" date="2019-11" db="EMBL/GenBank/DDBJ databases">
        <title>Pedobacter sp. HMF7647 Genome sequencing and assembly.</title>
        <authorList>
            <person name="Kang H."/>
            <person name="Kim H."/>
            <person name="Joh K."/>
        </authorList>
    </citation>
    <scope>NUCLEOTIDE SEQUENCE [LARGE SCALE GENOMIC DNA]</scope>
    <source>
        <strain evidence="12 13">HMF7647</strain>
    </source>
</reference>
<comment type="caution">
    <text evidence="12">The sequence shown here is derived from an EMBL/GenBank/DDBJ whole genome shotgun (WGS) entry which is preliminary data.</text>
</comment>
<keyword evidence="4 7" id="KW-0479">Metal-binding</keyword>
<keyword evidence="5 7" id="KW-0460">Magnesium</keyword>
<dbReference type="Pfam" id="PF02879">
    <property type="entry name" value="PGM_PMM_II"/>
    <property type="match status" value="1"/>
</dbReference>
<evidence type="ECO:0000256" key="6">
    <source>
        <dbReference type="ARBA" id="ARBA00023235"/>
    </source>
</evidence>
<dbReference type="SUPFAM" id="SSF55957">
    <property type="entry name" value="Phosphoglucomutase, C-terminal domain"/>
    <property type="match status" value="1"/>
</dbReference>
<dbReference type="InterPro" id="IPR016066">
    <property type="entry name" value="A-D-PHexomutase_CS"/>
</dbReference>
<evidence type="ECO:0000256" key="3">
    <source>
        <dbReference type="ARBA" id="ARBA00022553"/>
    </source>
</evidence>
<dbReference type="SUPFAM" id="SSF53738">
    <property type="entry name" value="Phosphoglucomutase, first 3 domains"/>
    <property type="match status" value="3"/>
</dbReference>
<gene>
    <name evidence="12" type="ORF">GS399_14340</name>
</gene>
<evidence type="ECO:0000256" key="5">
    <source>
        <dbReference type="ARBA" id="ARBA00022842"/>
    </source>
</evidence>
<sequence length="578" mass="63678">MHELEPSVSEKINQWLQGNYDADTKKAIQDLVDQGANTELTDSFYRDLEFGTGGLRGTMGPGSNRVNKYTIGTATQGLANYLKRTYPGEKIKVAIAHDSRNKSDYFAKITADVFSANDIYVYFFSELRPTPELSFAIRQLGCKSGVMITASHNPKEYNGYKAYGADGGQFVSPHDKNVMAEVSAIKSIDDVKFDRVDSNIETILEDIDNSYLEKIKALSVSPDAIKRQSDLKIVYSPIHGTGITLVPKALAQLGFTNVTLVEEQTTPDGNFPTVVYPNPEEKEALTLALKKAKEIDADLVLATDPDADRVGIAVKNTEGEFVLLNGNQTGTLLINYMLTAWEKAGKLTGKEYIVKTIVTSYLIDKIAESKNVTCYNTLTGFKYIGELMTKFQGEKTFIAGGEESYGYLVGELVRDKDAIVSSAFISEMTAYYKDQGSSLFSALLNMYREYGFYKEKLVSITKKGKSGAEEILALMDKFRNNPPATLGGSKVTKLKDYELRKETDIASGSISEIELPKSDVLQFITEDGSIISARPSGTEPKIKFYCSVNGKLDDVTKFHAADAEMESKITSIMNDLGV</sequence>
<dbReference type="InterPro" id="IPR005845">
    <property type="entry name" value="A-D-PHexomutase_a/b/a-II"/>
</dbReference>
<keyword evidence="6" id="KW-0413">Isomerase</keyword>
<dbReference type="GO" id="GO:0005975">
    <property type="term" value="P:carbohydrate metabolic process"/>
    <property type="evidence" value="ECO:0007669"/>
    <property type="project" value="InterPro"/>
</dbReference>
<accession>A0A7K1YC41</accession>
<dbReference type="PRINTS" id="PR00509">
    <property type="entry name" value="PGMPMM"/>
</dbReference>
<dbReference type="Pfam" id="PF02880">
    <property type="entry name" value="PGM_PMM_III"/>
    <property type="match status" value="1"/>
</dbReference>
<keyword evidence="3" id="KW-0597">Phosphoprotein</keyword>
<dbReference type="AlphaFoldDB" id="A0A7K1YC41"/>
<dbReference type="InterPro" id="IPR005844">
    <property type="entry name" value="A-D-PHexomutase_a/b/a-I"/>
</dbReference>
<keyword evidence="13" id="KW-1185">Reference proteome</keyword>
<organism evidence="12 13">
    <name type="scientific">Hufsiella arboris</name>
    <dbReference type="NCBI Taxonomy" id="2695275"/>
    <lineage>
        <taxon>Bacteria</taxon>
        <taxon>Pseudomonadati</taxon>
        <taxon>Bacteroidota</taxon>
        <taxon>Sphingobacteriia</taxon>
        <taxon>Sphingobacteriales</taxon>
        <taxon>Sphingobacteriaceae</taxon>
        <taxon>Hufsiella</taxon>
    </lineage>
</organism>
<dbReference type="RefSeq" id="WP_160845327.1">
    <property type="nucleotide sequence ID" value="NZ_WVHT01000006.1"/>
</dbReference>
<feature type="domain" description="Alpha-D-phosphohexomutase alpha/beta/alpha" evidence="11">
    <location>
        <begin position="325"/>
        <end position="445"/>
    </location>
</feature>
<dbReference type="EMBL" id="WVHT01000006">
    <property type="protein sequence ID" value="MXV52154.1"/>
    <property type="molecule type" value="Genomic_DNA"/>
</dbReference>
<evidence type="ECO:0000259" key="10">
    <source>
        <dbReference type="Pfam" id="PF02879"/>
    </source>
</evidence>
<dbReference type="GO" id="GO:0006166">
    <property type="term" value="P:purine ribonucleoside salvage"/>
    <property type="evidence" value="ECO:0007669"/>
    <property type="project" value="TreeGrafter"/>
</dbReference>
<dbReference type="InterPro" id="IPR005841">
    <property type="entry name" value="Alpha-D-phosphohexomutase_SF"/>
</dbReference>